<keyword evidence="2" id="KW-0732">Signal</keyword>
<sequence length="209" mass="19726">MTAVLRPRLRALPGALLLGAALAVAGPALASTADTATPVALPSSASTAAGTTVSIPLRGTSPSGAALQYRLALFASYGDVSISGSTATYTPRAGFSGSDHFAFLVSDGASASDPVDVTVTVAAPVVVAPPAPPAPAAPVTAAPVARSAAPAPSASTPASAAPAPVASVASPSETAGTSAGADESSARSDIAAALRALSKGLSAAAESIG</sequence>
<keyword evidence="4" id="KW-1185">Reference proteome</keyword>
<dbReference type="AlphaFoldDB" id="A0A506Y6U1"/>
<dbReference type="Gene3D" id="2.60.40.3440">
    <property type="match status" value="1"/>
</dbReference>
<dbReference type="Pfam" id="PF17963">
    <property type="entry name" value="Big_9"/>
    <property type="match status" value="1"/>
</dbReference>
<accession>A0A506Y6U1</accession>
<name>A0A506Y6U1_9MICO</name>
<dbReference type="EMBL" id="VHQG01000002">
    <property type="protein sequence ID" value="TPW76129.1"/>
    <property type="molecule type" value="Genomic_DNA"/>
</dbReference>
<dbReference type="Proteomes" id="UP000316252">
    <property type="component" value="Unassembled WGS sequence"/>
</dbReference>
<feature type="chain" id="PRO_5021251505" evidence="2">
    <location>
        <begin position="31"/>
        <end position="209"/>
    </location>
</feature>
<comment type="caution">
    <text evidence="3">The sequence shown here is derived from an EMBL/GenBank/DDBJ whole genome shotgun (WGS) entry which is preliminary data.</text>
</comment>
<evidence type="ECO:0000313" key="3">
    <source>
        <dbReference type="EMBL" id="TPW76129.1"/>
    </source>
</evidence>
<feature type="signal peptide" evidence="2">
    <location>
        <begin position="1"/>
        <end position="30"/>
    </location>
</feature>
<protein>
    <submittedName>
        <fullName evidence="3">Uncharacterized protein</fullName>
    </submittedName>
</protein>
<evidence type="ECO:0000256" key="1">
    <source>
        <dbReference type="SAM" id="MobiDB-lite"/>
    </source>
</evidence>
<organism evidence="3 4">
    <name type="scientific">Schumannella soli</name>
    <dbReference type="NCBI Taxonomy" id="2590779"/>
    <lineage>
        <taxon>Bacteria</taxon>
        <taxon>Bacillati</taxon>
        <taxon>Actinomycetota</taxon>
        <taxon>Actinomycetes</taxon>
        <taxon>Micrococcales</taxon>
        <taxon>Microbacteriaceae</taxon>
        <taxon>Schumannella</taxon>
    </lineage>
</organism>
<gene>
    <name evidence="3" type="ORF">FJ657_09960</name>
</gene>
<feature type="region of interest" description="Disordered" evidence="1">
    <location>
        <begin position="149"/>
        <end position="186"/>
    </location>
</feature>
<feature type="compositionally biased region" description="Low complexity" evidence="1">
    <location>
        <begin position="149"/>
        <end position="172"/>
    </location>
</feature>
<dbReference type="RefSeq" id="WP_141163486.1">
    <property type="nucleotide sequence ID" value="NZ_VHQG01000002.1"/>
</dbReference>
<proteinExistence type="predicted"/>
<evidence type="ECO:0000313" key="4">
    <source>
        <dbReference type="Proteomes" id="UP000316252"/>
    </source>
</evidence>
<evidence type="ECO:0000256" key="2">
    <source>
        <dbReference type="SAM" id="SignalP"/>
    </source>
</evidence>
<reference evidence="3 4" key="1">
    <citation type="submission" date="2019-06" db="EMBL/GenBank/DDBJ databases">
        <authorList>
            <person name="Li F."/>
        </authorList>
    </citation>
    <scope>NUCLEOTIDE SEQUENCE [LARGE SCALE GENOMIC DNA]</scope>
    <source>
        <strain evidence="3 4">10F1D-1</strain>
    </source>
</reference>
<dbReference type="OrthoDB" id="1496095at2"/>